<dbReference type="InterPro" id="IPR023796">
    <property type="entry name" value="Serpin_dom"/>
</dbReference>
<dbReference type="FunFam" id="2.30.39.10:FF:000014">
    <property type="entry name" value="Serpin family B member 9"/>
    <property type="match status" value="1"/>
</dbReference>
<evidence type="ECO:0000313" key="11">
    <source>
        <dbReference type="EMBL" id="EDL91750.1"/>
    </source>
</evidence>
<dbReference type="AlphaFoldDB" id="A6JSV2"/>
<dbReference type="FunFam" id="3.30.497.10:FF:000009">
    <property type="entry name" value="serpin B5 isoform X2"/>
    <property type="match status" value="1"/>
</dbReference>
<dbReference type="Gene3D" id="2.30.39.10">
    <property type="entry name" value="Alpha-1-antitrypsin, domain 1"/>
    <property type="match status" value="1"/>
</dbReference>
<keyword evidence="3" id="KW-0964">Secreted</keyword>
<dbReference type="PANTHER" id="PTHR11461">
    <property type="entry name" value="SERINE PROTEASE INHIBITOR, SERPIN"/>
    <property type="match status" value="1"/>
</dbReference>
<dbReference type="InterPro" id="IPR023795">
    <property type="entry name" value="Serpin_CS"/>
</dbReference>
<dbReference type="EMBL" id="CH474000">
    <property type="protein sequence ID" value="EDL91750.1"/>
    <property type="molecule type" value="Genomic_DNA"/>
</dbReference>
<accession>A6JSV2</accession>
<evidence type="ECO:0000256" key="2">
    <source>
        <dbReference type="ARBA" id="ARBA00006426"/>
    </source>
</evidence>
<comment type="subcellular location">
    <subcellularLocation>
        <location evidence="1">Secreted</location>
        <location evidence="1">Extracellular space</location>
    </subcellularLocation>
</comment>
<keyword evidence="4" id="KW-0325">Glycoprotein</keyword>
<dbReference type="InterPro" id="IPR000240">
    <property type="entry name" value="Serpin_B9/Maspin"/>
</dbReference>
<dbReference type="InterPro" id="IPR033836">
    <property type="entry name" value="SERPINB5_serpin_dom"/>
</dbReference>
<evidence type="ECO:0000256" key="5">
    <source>
        <dbReference type="ARBA" id="ARBA00024076"/>
    </source>
</evidence>
<dbReference type="CDD" id="cd02057">
    <property type="entry name" value="serpinB5_maspin"/>
    <property type="match status" value="1"/>
</dbReference>
<dbReference type="SMART" id="SM00093">
    <property type="entry name" value="SERPIN"/>
    <property type="match status" value="1"/>
</dbReference>
<reference evidence="12" key="1">
    <citation type="submission" date="2005-09" db="EMBL/GenBank/DDBJ databases">
        <authorList>
            <person name="Mural R.J."/>
            <person name="Li P.W."/>
            <person name="Adams M.D."/>
            <person name="Amanatides P.G."/>
            <person name="Baden-Tillson H."/>
            <person name="Barnstead M."/>
            <person name="Chin S.H."/>
            <person name="Dew I."/>
            <person name="Evans C.A."/>
            <person name="Ferriera S."/>
            <person name="Flanigan M."/>
            <person name="Fosler C."/>
            <person name="Glodek A."/>
            <person name="Gu Z."/>
            <person name="Holt R.A."/>
            <person name="Jennings D."/>
            <person name="Kraft C.L."/>
            <person name="Lu F."/>
            <person name="Nguyen T."/>
            <person name="Nusskern D.R."/>
            <person name="Pfannkoch C.M."/>
            <person name="Sitter C."/>
            <person name="Sutton G.G."/>
            <person name="Venter J.C."/>
            <person name="Wang Z."/>
            <person name="Woodage T."/>
            <person name="Zheng X.H."/>
            <person name="Zhong F."/>
        </authorList>
    </citation>
    <scope>NUCLEOTIDE SEQUENCE [LARGE SCALE GENOMIC DNA]</scope>
    <source>
        <strain>BN</strain>
        <strain evidence="12">Sprague-Dawley</strain>
    </source>
</reference>
<evidence type="ECO:0000256" key="9">
    <source>
        <dbReference type="ARBA" id="ARBA00080140"/>
    </source>
</evidence>
<dbReference type="InterPro" id="IPR042185">
    <property type="entry name" value="Serpin_sf_2"/>
</dbReference>
<evidence type="ECO:0000256" key="6">
    <source>
        <dbReference type="ARBA" id="ARBA00057728"/>
    </source>
</evidence>
<dbReference type="SUPFAM" id="SSF56574">
    <property type="entry name" value="Serpins"/>
    <property type="match status" value="1"/>
</dbReference>
<evidence type="ECO:0000259" key="10">
    <source>
        <dbReference type="SMART" id="SM00093"/>
    </source>
</evidence>
<evidence type="ECO:0000256" key="4">
    <source>
        <dbReference type="ARBA" id="ARBA00023180"/>
    </source>
</evidence>
<dbReference type="InterPro" id="IPR042178">
    <property type="entry name" value="Serpin_sf_1"/>
</dbReference>
<dbReference type="GO" id="GO:0005615">
    <property type="term" value="C:extracellular space"/>
    <property type="evidence" value="ECO:0007669"/>
    <property type="project" value="InterPro"/>
</dbReference>
<gene>
    <name evidence="11" type="ORF">rCG_24055</name>
</gene>
<dbReference type="Proteomes" id="UP000234681">
    <property type="component" value="Chromosome 13"/>
</dbReference>
<evidence type="ECO:0000313" key="12">
    <source>
        <dbReference type="Proteomes" id="UP000234681"/>
    </source>
</evidence>
<evidence type="ECO:0000256" key="8">
    <source>
        <dbReference type="ARBA" id="ARBA00079526"/>
    </source>
</evidence>
<comment type="function">
    <text evidence="6">Tumor suppressor. It blocks the growth, invasion, and metastatic properties of mammary tumors. As it does not undergo the S (stressed) to R (relaxed) conformational transition characteristic of active serpins, it exhibits no serine protease inhibitory activity.</text>
</comment>
<dbReference type="Gene3D" id="3.30.497.10">
    <property type="entry name" value="Antithrombin, subunit I, domain 2"/>
    <property type="match status" value="1"/>
</dbReference>
<proteinExistence type="inferred from homology"/>
<organism evidence="11 12">
    <name type="scientific">Rattus norvegicus</name>
    <name type="common">Rat</name>
    <dbReference type="NCBI Taxonomy" id="10116"/>
    <lineage>
        <taxon>Eukaryota</taxon>
        <taxon>Metazoa</taxon>
        <taxon>Chordata</taxon>
        <taxon>Craniata</taxon>
        <taxon>Vertebrata</taxon>
        <taxon>Euteleostomi</taxon>
        <taxon>Mammalia</taxon>
        <taxon>Eutheria</taxon>
        <taxon>Euarchontoglires</taxon>
        <taxon>Glires</taxon>
        <taxon>Rodentia</taxon>
        <taxon>Myomorpha</taxon>
        <taxon>Muroidea</taxon>
        <taxon>Muridae</taxon>
        <taxon>Murinae</taxon>
        <taxon>Rattus</taxon>
    </lineage>
</organism>
<comment type="subunit">
    <text evidence="7">Interacts with IRF6.</text>
</comment>
<evidence type="ECO:0000256" key="7">
    <source>
        <dbReference type="ARBA" id="ARBA00062393"/>
    </source>
</evidence>
<dbReference type="Pfam" id="PF00079">
    <property type="entry name" value="Serpin"/>
    <property type="match status" value="1"/>
</dbReference>
<feature type="domain" description="Serpin" evidence="10">
    <location>
        <begin position="16"/>
        <end position="378"/>
    </location>
</feature>
<dbReference type="PANTHER" id="PTHR11461:SF55">
    <property type="entry name" value="SERPIN B5"/>
    <property type="match status" value="1"/>
</dbReference>
<dbReference type="GO" id="GO:0005737">
    <property type="term" value="C:cytoplasm"/>
    <property type="evidence" value="ECO:0007669"/>
    <property type="project" value="UniProtKB-ARBA"/>
</dbReference>
<protein>
    <recommendedName>
        <fullName evidence="5">Serpin B5</fullName>
    </recommendedName>
    <alternativeName>
        <fullName evidence="9">Maspin</fullName>
    </alternativeName>
    <alternativeName>
        <fullName evidence="8">Peptidase inhibitor 5</fullName>
    </alternativeName>
</protein>
<dbReference type="GO" id="GO:0004867">
    <property type="term" value="F:serine-type endopeptidase inhibitor activity"/>
    <property type="evidence" value="ECO:0007669"/>
    <property type="project" value="InterPro"/>
</dbReference>
<dbReference type="InterPro" id="IPR000215">
    <property type="entry name" value="Serpin_fam"/>
</dbReference>
<comment type="similarity">
    <text evidence="2">Belongs to the serpin family. Ov-serpin subfamily.</text>
</comment>
<sequence>MPRMDALRLANSAFAVELFKQLCEKEPAGNILFSPICLSTSLSLAQVGAKGDTANEIGQVLHFENVKDVPFGFQTITSDVNKLSSFYSLKLIKRLYIDKSLNLSTEFISSTKRPYANELETVDFKDKLEETKGQINSSIKELTDGHFEDILPENSISDQTKILVVNAAYFVGKWMKKFPESETKECPFRINKTDTKPVQMMNLEATFCLGNIDDINCKIIELPFQNKHLSMLIVLPKDVEDESTGLEKIEKQLNPETLLQWTNPSTMANAKVKLSLPKFKVEKMIDPKASLESLGLKSLFNESTSDFSGMSETKGVSVSNVIHRVCLEITEDGGDSIEVPGSRILQHKDEFKADHPFLFIVRHNKTRNIVFLGKFSSP</sequence>
<evidence type="ECO:0000256" key="1">
    <source>
        <dbReference type="ARBA" id="ARBA00004239"/>
    </source>
</evidence>
<dbReference type="PRINTS" id="PR00676">
    <property type="entry name" value="MASPIN"/>
</dbReference>
<dbReference type="InterPro" id="IPR036186">
    <property type="entry name" value="Serpin_sf"/>
</dbReference>
<evidence type="ECO:0000256" key="3">
    <source>
        <dbReference type="ARBA" id="ARBA00022525"/>
    </source>
</evidence>
<dbReference type="PROSITE" id="PS00284">
    <property type="entry name" value="SERPIN"/>
    <property type="match status" value="1"/>
</dbReference>
<name>A6JSV2_RAT</name>